<dbReference type="Proteomes" id="UP000033514">
    <property type="component" value="Unassembled WGS sequence"/>
</dbReference>
<feature type="transmembrane region" description="Helical" evidence="1">
    <location>
        <begin position="167"/>
        <end position="197"/>
    </location>
</feature>
<sequence length="203" mass="21822">MDLDVHGLASALWGDDNFFNHAAQALEDEIARLAFPQTFQMHAQLFDELAVAICCGRVENDRLIIGFEGFGFCAQLSAFGLHFTQAIKHPVSRTAFDKQVDEFLDLLVEFGQSIGDGLELAGLSGRKLAAFEMVVRDVGGDHFGIGQVGIEGVEHALFHMCPCDRAAVVAITALAIAGAADAVVTLTAWLTAFPLFASVRRVA</sequence>
<keyword evidence="1" id="KW-0812">Transmembrane</keyword>
<comment type="caution">
    <text evidence="2">The sequence shown here is derived from an EMBL/GenBank/DDBJ whole genome shotgun (WGS) entry which is preliminary data.</text>
</comment>
<evidence type="ECO:0000313" key="3">
    <source>
        <dbReference type="Proteomes" id="UP000033514"/>
    </source>
</evidence>
<dbReference type="PATRIC" id="fig|361041.3.peg.1098"/>
<keyword evidence="1" id="KW-1133">Transmembrane helix</keyword>
<organism evidence="2 3">
    <name type="scientific">Devosia soli</name>
    <dbReference type="NCBI Taxonomy" id="361041"/>
    <lineage>
        <taxon>Bacteria</taxon>
        <taxon>Pseudomonadati</taxon>
        <taxon>Pseudomonadota</taxon>
        <taxon>Alphaproteobacteria</taxon>
        <taxon>Hyphomicrobiales</taxon>
        <taxon>Devosiaceae</taxon>
        <taxon>Devosia</taxon>
    </lineage>
</organism>
<reference evidence="2 3" key="1">
    <citation type="submission" date="2015-03" db="EMBL/GenBank/DDBJ databases">
        <authorList>
            <person name="Hassan Y.I."/>
            <person name="Lepp D."/>
            <person name="Zhou T."/>
        </authorList>
    </citation>
    <scope>NUCLEOTIDE SEQUENCE [LARGE SCALE GENOMIC DNA]</scope>
    <source>
        <strain evidence="2 3">GH2-10</strain>
    </source>
</reference>
<dbReference type="STRING" id="361041.VW35_08745"/>
<gene>
    <name evidence="2" type="ORF">VW35_08745</name>
</gene>
<proteinExistence type="predicted"/>
<keyword evidence="3" id="KW-1185">Reference proteome</keyword>
<name>A0A0F5LAA1_9HYPH</name>
<accession>A0A0F5LAA1</accession>
<evidence type="ECO:0000256" key="1">
    <source>
        <dbReference type="SAM" id="Phobius"/>
    </source>
</evidence>
<keyword evidence="1" id="KW-0472">Membrane</keyword>
<dbReference type="AlphaFoldDB" id="A0A0F5LAA1"/>
<evidence type="ECO:0000313" key="2">
    <source>
        <dbReference type="EMBL" id="KKB79273.1"/>
    </source>
</evidence>
<protein>
    <submittedName>
        <fullName evidence="2">Uncharacterized protein</fullName>
    </submittedName>
</protein>
<dbReference type="EMBL" id="LAJG01000015">
    <property type="protein sequence ID" value="KKB79273.1"/>
    <property type="molecule type" value="Genomic_DNA"/>
</dbReference>